<dbReference type="Proteomes" id="UP000694892">
    <property type="component" value="Chromosome 1L"/>
</dbReference>
<evidence type="ECO:0000313" key="2">
    <source>
        <dbReference type="EMBL" id="OCU02198.1"/>
    </source>
</evidence>
<evidence type="ECO:0000256" key="1">
    <source>
        <dbReference type="SAM" id="Phobius"/>
    </source>
</evidence>
<evidence type="ECO:0000313" key="3">
    <source>
        <dbReference type="Proteomes" id="UP000694892"/>
    </source>
</evidence>
<dbReference type="EMBL" id="CM004466">
    <property type="protein sequence ID" value="OCU02198.1"/>
    <property type="molecule type" value="Genomic_DNA"/>
</dbReference>
<organism evidence="2 3">
    <name type="scientific">Xenopus laevis</name>
    <name type="common">African clawed frog</name>
    <dbReference type="NCBI Taxonomy" id="8355"/>
    <lineage>
        <taxon>Eukaryota</taxon>
        <taxon>Metazoa</taxon>
        <taxon>Chordata</taxon>
        <taxon>Craniata</taxon>
        <taxon>Vertebrata</taxon>
        <taxon>Euteleostomi</taxon>
        <taxon>Amphibia</taxon>
        <taxon>Batrachia</taxon>
        <taxon>Anura</taxon>
        <taxon>Pipoidea</taxon>
        <taxon>Pipidae</taxon>
        <taxon>Xenopodinae</taxon>
        <taxon>Xenopus</taxon>
        <taxon>Xenopus</taxon>
    </lineage>
</organism>
<sequence>MKKVFTLCNKWINVPLNLKGRIAVYKMLIFPKCIYLLFNLLLLLRHKDITLESSLLQFLWEKKTPKIAIYKLKSKKTHGGLGVPDFRSLNLFAITDYILEWLSGHEKYTNLSIETKTLSQENMLALIYKPLSSEITAKKWSTYLQQDILPDSLISSKLNFLRDLEGTK</sequence>
<protein>
    <submittedName>
        <fullName evidence="2">Uncharacterized protein</fullName>
    </submittedName>
</protein>
<accession>A0A974I4Y5</accession>
<keyword evidence="1" id="KW-0472">Membrane</keyword>
<keyword evidence="1" id="KW-0812">Transmembrane</keyword>
<dbReference type="PANTHER" id="PTHR31635:SF196">
    <property type="entry name" value="REVERSE TRANSCRIPTASE DOMAIN-CONTAINING PROTEIN-RELATED"/>
    <property type="match status" value="1"/>
</dbReference>
<proteinExistence type="predicted"/>
<gene>
    <name evidence="2" type="ORF">XELAEV_18007959mg</name>
</gene>
<reference evidence="3" key="1">
    <citation type="journal article" date="2016" name="Nature">
        <title>Genome evolution in the allotetraploid frog Xenopus laevis.</title>
        <authorList>
            <person name="Session A.M."/>
            <person name="Uno Y."/>
            <person name="Kwon T."/>
            <person name="Chapman J.A."/>
            <person name="Toyoda A."/>
            <person name="Takahashi S."/>
            <person name="Fukui A."/>
            <person name="Hikosaka A."/>
            <person name="Suzuki A."/>
            <person name="Kondo M."/>
            <person name="van Heeringen S.J."/>
            <person name="Quigley I."/>
            <person name="Heinz S."/>
            <person name="Ogino H."/>
            <person name="Ochi H."/>
            <person name="Hellsten U."/>
            <person name="Lyons J.B."/>
            <person name="Simakov O."/>
            <person name="Putnam N."/>
            <person name="Stites J."/>
            <person name="Kuroki Y."/>
            <person name="Tanaka T."/>
            <person name="Michiue T."/>
            <person name="Watanabe M."/>
            <person name="Bogdanovic O."/>
            <person name="Lister R."/>
            <person name="Georgiou G."/>
            <person name="Paranjpe S.S."/>
            <person name="van Kruijsbergen I."/>
            <person name="Shu S."/>
            <person name="Carlson J."/>
            <person name="Kinoshita T."/>
            <person name="Ohta Y."/>
            <person name="Mawaribuchi S."/>
            <person name="Jenkins J."/>
            <person name="Grimwood J."/>
            <person name="Schmutz J."/>
            <person name="Mitros T."/>
            <person name="Mozaffari S.V."/>
            <person name="Suzuki Y."/>
            <person name="Haramoto Y."/>
            <person name="Yamamoto T.S."/>
            <person name="Takagi C."/>
            <person name="Heald R."/>
            <person name="Miller K."/>
            <person name="Haudenschild C."/>
            <person name="Kitzman J."/>
            <person name="Nakayama T."/>
            <person name="Izutsu Y."/>
            <person name="Robert J."/>
            <person name="Fortriede J."/>
            <person name="Burns K."/>
            <person name="Lotay V."/>
            <person name="Karimi K."/>
            <person name="Yasuoka Y."/>
            <person name="Dichmann D.S."/>
            <person name="Flajnik M.F."/>
            <person name="Houston D.W."/>
            <person name="Shendure J."/>
            <person name="DuPasquier L."/>
            <person name="Vize P.D."/>
            <person name="Zorn A.M."/>
            <person name="Ito M."/>
            <person name="Marcotte E.M."/>
            <person name="Wallingford J.B."/>
            <person name="Ito Y."/>
            <person name="Asashima M."/>
            <person name="Ueno N."/>
            <person name="Matsuda Y."/>
            <person name="Veenstra G.J."/>
            <person name="Fujiyama A."/>
            <person name="Harland R.M."/>
            <person name="Taira M."/>
            <person name="Rokhsar D.S."/>
        </authorList>
    </citation>
    <scope>NUCLEOTIDE SEQUENCE [LARGE SCALE GENOMIC DNA]</scope>
    <source>
        <strain evidence="3">J</strain>
    </source>
</reference>
<dbReference type="PANTHER" id="PTHR31635">
    <property type="entry name" value="REVERSE TRANSCRIPTASE DOMAIN-CONTAINING PROTEIN-RELATED"/>
    <property type="match status" value="1"/>
</dbReference>
<keyword evidence="1" id="KW-1133">Transmembrane helix</keyword>
<feature type="transmembrane region" description="Helical" evidence="1">
    <location>
        <begin position="23"/>
        <end position="44"/>
    </location>
</feature>
<name>A0A974I4Y5_XENLA</name>
<dbReference type="AlphaFoldDB" id="A0A974I4Y5"/>